<dbReference type="SUPFAM" id="SSF55718">
    <property type="entry name" value="SCP-like"/>
    <property type="match status" value="1"/>
</dbReference>
<dbReference type="InterPro" id="IPR036527">
    <property type="entry name" value="SCP2_sterol-bd_dom_sf"/>
</dbReference>
<dbReference type="Gene3D" id="3.30.1050.10">
    <property type="entry name" value="SCP2 sterol-binding domain"/>
    <property type="match status" value="1"/>
</dbReference>
<accession>A0A5B8FW40</accession>
<proteinExistence type="predicted"/>
<dbReference type="OrthoDB" id="9809312at2"/>
<dbReference type="EMBL" id="CP040818">
    <property type="protein sequence ID" value="QDL90719.1"/>
    <property type="molecule type" value="Genomic_DNA"/>
</dbReference>
<dbReference type="Pfam" id="PF02036">
    <property type="entry name" value="SCP2"/>
    <property type="match status" value="1"/>
</dbReference>
<sequence length="96" mass="10221">MSEMVKAGVKALRKKVGDRKFDGSVRFVIRDEGSIRIDENGVSIDDSDAEVTLTASVDTFRGIIEGKVKPATAFMTGRLKVDGSMGTAMKLAGLLG</sequence>
<dbReference type="KEGG" id="ppru:FDP22_02300"/>
<dbReference type="RefSeq" id="WP_138576576.1">
    <property type="nucleotide sequence ID" value="NZ_CP040818.1"/>
</dbReference>
<keyword evidence="3" id="KW-1185">Reference proteome</keyword>
<gene>
    <name evidence="2" type="ORF">FDP22_02300</name>
</gene>
<dbReference type="Proteomes" id="UP000305888">
    <property type="component" value="Chromosome"/>
</dbReference>
<evidence type="ECO:0000313" key="3">
    <source>
        <dbReference type="Proteomes" id="UP000305888"/>
    </source>
</evidence>
<evidence type="ECO:0000259" key="1">
    <source>
        <dbReference type="Pfam" id="PF02036"/>
    </source>
</evidence>
<feature type="domain" description="SCP2" evidence="1">
    <location>
        <begin position="20"/>
        <end position="95"/>
    </location>
</feature>
<name>A0A5B8FW40_9RHOB</name>
<organism evidence="2 3">
    <name type="scientific">Paroceanicella profunda</name>
    <dbReference type="NCBI Taxonomy" id="2579971"/>
    <lineage>
        <taxon>Bacteria</taxon>
        <taxon>Pseudomonadati</taxon>
        <taxon>Pseudomonadota</taxon>
        <taxon>Alphaproteobacteria</taxon>
        <taxon>Rhodobacterales</taxon>
        <taxon>Paracoccaceae</taxon>
        <taxon>Paroceanicella</taxon>
    </lineage>
</organism>
<protein>
    <submittedName>
        <fullName evidence="2">SCP2 sterol-binding domain-containing protein</fullName>
    </submittedName>
</protein>
<reference evidence="2 3" key="1">
    <citation type="submission" date="2019-06" db="EMBL/GenBank/DDBJ databases">
        <title>Genome sequence of Rhodobacteraceae bacterium D4M1.</title>
        <authorList>
            <person name="Cao J."/>
        </authorList>
    </citation>
    <scope>NUCLEOTIDE SEQUENCE [LARGE SCALE GENOMIC DNA]</scope>
    <source>
        <strain evidence="2 3">D4M1</strain>
    </source>
</reference>
<dbReference type="AlphaFoldDB" id="A0A5B8FW40"/>
<dbReference type="InterPro" id="IPR003033">
    <property type="entry name" value="SCP2_sterol-bd_dom"/>
</dbReference>
<evidence type="ECO:0000313" key="2">
    <source>
        <dbReference type="EMBL" id="QDL90719.1"/>
    </source>
</evidence>